<dbReference type="Proteomes" id="UP000306236">
    <property type="component" value="Unassembled WGS sequence"/>
</dbReference>
<proteinExistence type="predicted"/>
<dbReference type="OrthoDB" id="9802881at2"/>
<name>A0A4S5BQ57_9BURK</name>
<dbReference type="Gene3D" id="3.90.550.20">
    <property type="match status" value="1"/>
</dbReference>
<reference evidence="1 2" key="1">
    <citation type="submission" date="2019-04" db="EMBL/GenBank/DDBJ databases">
        <title>Lampropedia sp YIM MLB12 draf genome.</title>
        <authorList>
            <person name="Wang Y.-X."/>
        </authorList>
    </citation>
    <scope>NUCLEOTIDE SEQUENCE [LARGE SCALE GENOMIC DNA]</scope>
    <source>
        <strain evidence="1 2">YIM MLB12</strain>
    </source>
</reference>
<dbReference type="InterPro" id="IPR051706">
    <property type="entry name" value="Glycosyltransferase_domain"/>
</dbReference>
<organism evidence="1 2">
    <name type="scientific">Lampropedia aestuarii</name>
    <dbReference type="NCBI Taxonomy" id="2562762"/>
    <lineage>
        <taxon>Bacteria</taxon>
        <taxon>Pseudomonadati</taxon>
        <taxon>Pseudomonadota</taxon>
        <taxon>Betaproteobacteria</taxon>
        <taxon>Burkholderiales</taxon>
        <taxon>Comamonadaceae</taxon>
        <taxon>Lampropedia</taxon>
    </lineage>
</organism>
<comment type="caution">
    <text evidence="1">The sequence shown here is derived from an EMBL/GenBank/DDBJ whole genome shotgun (WGS) entry which is preliminary data.</text>
</comment>
<keyword evidence="1" id="KW-0328">Glycosyltransferase</keyword>
<sequence>MADSPISRLGLRTRLEFVLAGAVKTWGQWFPSALPAYQQAAAQQYVFGQPPTPSTAGPIPRIIWAYWNSRDLPLVVQRCIDGWRRLHPDWRIEILNDDSVHQHASQWPDALAGVTVQKRSDWLRLELLRVHGGFWLDASTILTQPLDWVVQQQAATGSDFVGFYLQRFTHLPQFPVVESWFMAAPAGSAFIADVQQEFTREVIEQDAQIYVDALKAQGIYERTVQGIDSPLYLAIHVTMQRVLQSGQAAYRLDLWQAEQSAFLYHVQAKWNRAALKRKLFFMPVRGAVVPLIKLRGPDRKRLDDYIARGLYLPDSIAGTFLMTQTGTDQVKEAR</sequence>
<accession>A0A4S5BQ57</accession>
<dbReference type="GO" id="GO:0051999">
    <property type="term" value="P:mannosyl-inositol phosphorylceramide biosynthetic process"/>
    <property type="evidence" value="ECO:0007669"/>
    <property type="project" value="TreeGrafter"/>
</dbReference>
<dbReference type="InterPro" id="IPR029044">
    <property type="entry name" value="Nucleotide-diphossugar_trans"/>
</dbReference>
<keyword evidence="1" id="KW-0808">Transferase</keyword>
<dbReference type="Pfam" id="PF05704">
    <property type="entry name" value="Caps_synth"/>
    <property type="match status" value="1"/>
</dbReference>
<keyword evidence="2" id="KW-1185">Reference proteome</keyword>
<evidence type="ECO:0000313" key="2">
    <source>
        <dbReference type="Proteomes" id="UP000306236"/>
    </source>
</evidence>
<dbReference type="GO" id="GO:0000030">
    <property type="term" value="F:mannosyltransferase activity"/>
    <property type="evidence" value="ECO:0007669"/>
    <property type="project" value="TreeGrafter"/>
</dbReference>
<gene>
    <name evidence="1" type="ORF">E8K88_05120</name>
</gene>
<protein>
    <submittedName>
        <fullName evidence="1">Mannosyltransferase</fullName>
    </submittedName>
</protein>
<dbReference type="GO" id="GO:0016020">
    <property type="term" value="C:membrane"/>
    <property type="evidence" value="ECO:0007669"/>
    <property type="project" value="GOC"/>
</dbReference>
<dbReference type="PANTHER" id="PTHR32385:SF15">
    <property type="entry name" value="INOSITOL PHOSPHOCERAMIDE MANNOSYLTRANSFERASE 1"/>
    <property type="match status" value="1"/>
</dbReference>
<dbReference type="SUPFAM" id="SSF53448">
    <property type="entry name" value="Nucleotide-diphospho-sugar transferases"/>
    <property type="match status" value="1"/>
</dbReference>
<dbReference type="EMBL" id="SSWX01000005">
    <property type="protein sequence ID" value="THJ34874.1"/>
    <property type="molecule type" value="Genomic_DNA"/>
</dbReference>
<dbReference type="PANTHER" id="PTHR32385">
    <property type="entry name" value="MANNOSYL PHOSPHORYLINOSITOL CERAMIDE SYNTHASE"/>
    <property type="match status" value="1"/>
</dbReference>
<evidence type="ECO:0000313" key="1">
    <source>
        <dbReference type="EMBL" id="THJ34874.1"/>
    </source>
</evidence>
<dbReference type="InterPro" id="IPR008441">
    <property type="entry name" value="AfumC-like_glycosyl_Trfase"/>
</dbReference>
<dbReference type="AlphaFoldDB" id="A0A4S5BQ57"/>
<dbReference type="RefSeq" id="WP_136405587.1">
    <property type="nucleotide sequence ID" value="NZ_SSWX01000005.1"/>
</dbReference>